<keyword evidence="1 4" id="KW-0489">Methyltransferase</keyword>
<dbReference type="GO" id="GO:0032259">
    <property type="term" value="P:methylation"/>
    <property type="evidence" value="ECO:0007669"/>
    <property type="project" value="UniProtKB-KW"/>
</dbReference>
<dbReference type="InterPro" id="IPR051259">
    <property type="entry name" value="rRNA_Methyltransferase"/>
</dbReference>
<dbReference type="PANTHER" id="PTHR43191">
    <property type="entry name" value="RRNA METHYLTRANSFERASE 3"/>
    <property type="match status" value="1"/>
</dbReference>
<dbReference type="InterPro" id="IPR029026">
    <property type="entry name" value="tRNA_m1G_MTases_N"/>
</dbReference>
<dbReference type="EMBL" id="BAAANL010000006">
    <property type="protein sequence ID" value="GAA1868984.1"/>
    <property type="molecule type" value="Genomic_DNA"/>
</dbReference>
<evidence type="ECO:0000313" key="5">
    <source>
        <dbReference type="Proteomes" id="UP001501094"/>
    </source>
</evidence>
<proteinExistence type="predicted"/>
<sequence length="301" mass="32588">MIFGAKRGARGRRARWDVWAVRQNRVVTNPDVVHLDDPGDERLADYMRLTDVALRSRHEPAKGLYIAESSQVIRRALAAGHRPRSFLMAPRWLESMEGALAAVPGVPVYVAQEPVLKEITGFHLHRGALAAMHRPVLGSVSEVLAAARGGAGARRVAVLEDLVDHTNVGAIYRSGAALGVDAVLVTPRCADPLYRRSVRVSMGTVFQVPWTRLESWPGDIEVLRGAGFHVAGMTLGAGAITLDELVDQDHERLALVFGTEGHGMRPETDRLLDARVTIPMMGGVDSLNVAAASAVAFYATR</sequence>
<gene>
    <name evidence="4" type="ORF">GCM10009751_29580</name>
</gene>
<protein>
    <submittedName>
        <fullName evidence="4">RNA methyltransferase</fullName>
    </submittedName>
</protein>
<comment type="caution">
    <text evidence="4">The sequence shown here is derived from an EMBL/GenBank/DDBJ whole genome shotgun (WGS) entry which is preliminary data.</text>
</comment>
<organism evidence="4 5">
    <name type="scientific">Myceligenerans crystallogenes</name>
    <dbReference type="NCBI Taxonomy" id="316335"/>
    <lineage>
        <taxon>Bacteria</taxon>
        <taxon>Bacillati</taxon>
        <taxon>Actinomycetota</taxon>
        <taxon>Actinomycetes</taxon>
        <taxon>Micrococcales</taxon>
        <taxon>Promicromonosporaceae</taxon>
        <taxon>Myceligenerans</taxon>
    </lineage>
</organism>
<evidence type="ECO:0000256" key="2">
    <source>
        <dbReference type="ARBA" id="ARBA00022679"/>
    </source>
</evidence>
<keyword evidence="5" id="KW-1185">Reference proteome</keyword>
<dbReference type="PANTHER" id="PTHR43191:SF12">
    <property type="entry name" value="RRNA METHYLASE"/>
    <property type="match status" value="1"/>
</dbReference>
<dbReference type="Pfam" id="PF00588">
    <property type="entry name" value="SpoU_methylase"/>
    <property type="match status" value="1"/>
</dbReference>
<accession>A0ABP4ZRJ6</accession>
<evidence type="ECO:0000313" key="4">
    <source>
        <dbReference type="EMBL" id="GAA1868984.1"/>
    </source>
</evidence>
<dbReference type="CDD" id="cd18095">
    <property type="entry name" value="SpoU-like_rRNA-MTase"/>
    <property type="match status" value="1"/>
</dbReference>
<keyword evidence="2" id="KW-0808">Transferase</keyword>
<dbReference type="InterPro" id="IPR001537">
    <property type="entry name" value="SpoU_MeTrfase"/>
</dbReference>
<evidence type="ECO:0000259" key="3">
    <source>
        <dbReference type="Pfam" id="PF00588"/>
    </source>
</evidence>
<dbReference type="Gene3D" id="3.30.1330.30">
    <property type="match status" value="1"/>
</dbReference>
<feature type="domain" description="tRNA/rRNA methyltransferase SpoU type" evidence="3">
    <location>
        <begin position="156"/>
        <end position="298"/>
    </location>
</feature>
<dbReference type="Gene3D" id="3.40.1280.10">
    <property type="match status" value="1"/>
</dbReference>
<reference evidence="5" key="1">
    <citation type="journal article" date="2019" name="Int. J. Syst. Evol. Microbiol.">
        <title>The Global Catalogue of Microorganisms (GCM) 10K type strain sequencing project: providing services to taxonomists for standard genome sequencing and annotation.</title>
        <authorList>
            <consortium name="The Broad Institute Genomics Platform"/>
            <consortium name="The Broad Institute Genome Sequencing Center for Infectious Disease"/>
            <person name="Wu L."/>
            <person name="Ma J."/>
        </authorList>
    </citation>
    <scope>NUCLEOTIDE SEQUENCE [LARGE SCALE GENOMIC DNA]</scope>
    <source>
        <strain evidence="5">JCM 14326</strain>
    </source>
</reference>
<dbReference type="Proteomes" id="UP001501094">
    <property type="component" value="Unassembled WGS sequence"/>
</dbReference>
<dbReference type="InterPro" id="IPR029028">
    <property type="entry name" value="Alpha/beta_knot_MTases"/>
</dbReference>
<dbReference type="SUPFAM" id="SSF75217">
    <property type="entry name" value="alpha/beta knot"/>
    <property type="match status" value="1"/>
</dbReference>
<dbReference type="SUPFAM" id="SSF55315">
    <property type="entry name" value="L30e-like"/>
    <property type="match status" value="1"/>
</dbReference>
<name>A0ABP4ZRJ6_9MICO</name>
<dbReference type="InterPro" id="IPR029064">
    <property type="entry name" value="Ribosomal_eL30-like_sf"/>
</dbReference>
<dbReference type="GO" id="GO:0008168">
    <property type="term" value="F:methyltransferase activity"/>
    <property type="evidence" value="ECO:0007669"/>
    <property type="project" value="UniProtKB-KW"/>
</dbReference>
<evidence type="ECO:0000256" key="1">
    <source>
        <dbReference type="ARBA" id="ARBA00022603"/>
    </source>
</evidence>